<keyword evidence="4" id="KW-1185">Reference proteome</keyword>
<dbReference type="Proteomes" id="UP001420932">
    <property type="component" value="Unassembled WGS sequence"/>
</dbReference>
<dbReference type="InterPro" id="IPR040256">
    <property type="entry name" value="At4g02000-like"/>
</dbReference>
<dbReference type="PANTHER" id="PTHR31286:SF99">
    <property type="entry name" value="DUF4283 DOMAIN-CONTAINING PROTEIN"/>
    <property type="match status" value="1"/>
</dbReference>
<dbReference type="AlphaFoldDB" id="A0AAP0F838"/>
<sequence>MDLHIAIANRSQFARVAIEMDLSKPLLSKFRVAHFWQSVEYEGIPFVCFHCGRYGHRTITCSAKQKVMVENTQQASKETTTAQVQTPVVKEPESKFKPWMIAQRKGRRPMKPEFDDGQQLVSLNTNDGVAFEKI</sequence>
<evidence type="ECO:0000313" key="3">
    <source>
        <dbReference type="EMBL" id="KAK9106971.1"/>
    </source>
</evidence>
<name>A0AAP0F838_9MAGN</name>
<dbReference type="InterPro" id="IPR001878">
    <property type="entry name" value="Znf_CCHC"/>
</dbReference>
<dbReference type="GO" id="GO:0008270">
    <property type="term" value="F:zinc ion binding"/>
    <property type="evidence" value="ECO:0007669"/>
    <property type="project" value="UniProtKB-KW"/>
</dbReference>
<keyword evidence="1" id="KW-0863">Zinc-finger</keyword>
<gene>
    <name evidence="3" type="ORF">Syun_022982</name>
</gene>
<evidence type="ECO:0000256" key="1">
    <source>
        <dbReference type="PROSITE-ProRule" id="PRU00047"/>
    </source>
</evidence>
<evidence type="ECO:0000259" key="2">
    <source>
        <dbReference type="PROSITE" id="PS50158"/>
    </source>
</evidence>
<proteinExistence type="predicted"/>
<protein>
    <recommendedName>
        <fullName evidence="2">CCHC-type domain-containing protein</fullName>
    </recommendedName>
</protein>
<feature type="domain" description="CCHC-type" evidence="2">
    <location>
        <begin position="48"/>
        <end position="61"/>
    </location>
</feature>
<evidence type="ECO:0000313" key="4">
    <source>
        <dbReference type="Proteomes" id="UP001420932"/>
    </source>
</evidence>
<dbReference type="PROSITE" id="PS50158">
    <property type="entry name" value="ZF_CCHC"/>
    <property type="match status" value="1"/>
</dbReference>
<organism evidence="3 4">
    <name type="scientific">Stephania yunnanensis</name>
    <dbReference type="NCBI Taxonomy" id="152371"/>
    <lineage>
        <taxon>Eukaryota</taxon>
        <taxon>Viridiplantae</taxon>
        <taxon>Streptophyta</taxon>
        <taxon>Embryophyta</taxon>
        <taxon>Tracheophyta</taxon>
        <taxon>Spermatophyta</taxon>
        <taxon>Magnoliopsida</taxon>
        <taxon>Ranunculales</taxon>
        <taxon>Menispermaceae</taxon>
        <taxon>Menispermoideae</taxon>
        <taxon>Cissampelideae</taxon>
        <taxon>Stephania</taxon>
    </lineage>
</organism>
<dbReference type="PANTHER" id="PTHR31286">
    <property type="entry name" value="GLYCINE-RICH CELL WALL STRUCTURAL PROTEIN 1.8-LIKE"/>
    <property type="match status" value="1"/>
</dbReference>
<dbReference type="GO" id="GO:0003676">
    <property type="term" value="F:nucleic acid binding"/>
    <property type="evidence" value="ECO:0007669"/>
    <property type="project" value="InterPro"/>
</dbReference>
<reference evidence="3 4" key="1">
    <citation type="submission" date="2024-01" db="EMBL/GenBank/DDBJ databases">
        <title>Genome assemblies of Stephania.</title>
        <authorList>
            <person name="Yang L."/>
        </authorList>
    </citation>
    <scope>NUCLEOTIDE SEQUENCE [LARGE SCALE GENOMIC DNA]</scope>
    <source>
        <strain evidence="3">YNDBR</strain>
        <tissue evidence="3">Leaf</tissue>
    </source>
</reference>
<dbReference type="EMBL" id="JBBNAF010000010">
    <property type="protein sequence ID" value="KAK9106971.1"/>
    <property type="molecule type" value="Genomic_DNA"/>
</dbReference>
<accession>A0AAP0F838</accession>
<comment type="caution">
    <text evidence="3">The sequence shown here is derived from an EMBL/GenBank/DDBJ whole genome shotgun (WGS) entry which is preliminary data.</text>
</comment>
<keyword evidence="1" id="KW-0479">Metal-binding</keyword>
<keyword evidence="1" id="KW-0862">Zinc</keyword>